<evidence type="ECO:0000256" key="1">
    <source>
        <dbReference type="SAM" id="Phobius"/>
    </source>
</evidence>
<dbReference type="EMBL" id="AWUE01011829">
    <property type="protein sequence ID" value="OMP10444.1"/>
    <property type="molecule type" value="Genomic_DNA"/>
</dbReference>
<dbReference type="Proteomes" id="UP000187203">
    <property type="component" value="Unassembled WGS sequence"/>
</dbReference>
<comment type="caution">
    <text evidence="2">The sequence shown here is derived from an EMBL/GenBank/DDBJ whole genome shotgun (WGS) entry which is preliminary data.</text>
</comment>
<feature type="transmembrane region" description="Helical" evidence="1">
    <location>
        <begin position="91"/>
        <end position="112"/>
    </location>
</feature>
<name>A0A1R3KTL3_9ROSI</name>
<protein>
    <recommendedName>
        <fullName evidence="4">Transmembrane protein</fullName>
    </recommendedName>
</protein>
<keyword evidence="1" id="KW-1133">Transmembrane helix</keyword>
<keyword evidence="3" id="KW-1185">Reference proteome</keyword>
<evidence type="ECO:0000313" key="3">
    <source>
        <dbReference type="Proteomes" id="UP000187203"/>
    </source>
</evidence>
<keyword evidence="1" id="KW-0472">Membrane</keyword>
<proteinExistence type="predicted"/>
<organism evidence="2 3">
    <name type="scientific">Corchorus olitorius</name>
    <dbReference type="NCBI Taxonomy" id="93759"/>
    <lineage>
        <taxon>Eukaryota</taxon>
        <taxon>Viridiplantae</taxon>
        <taxon>Streptophyta</taxon>
        <taxon>Embryophyta</taxon>
        <taxon>Tracheophyta</taxon>
        <taxon>Spermatophyta</taxon>
        <taxon>Magnoliopsida</taxon>
        <taxon>eudicotyledons</taxon>
        <taxon>Gunneridae</taxon>
        <taxon>Pentapetalae</taxon>
        <taxon>rosids</taxon>
        <taxon>malvids</taxon>
        <taxon>Malvales</taxon>
        <taxon>Malvaceae</taxon>
        <taxon>Grewioideae</taxon>
        <taxon>Apeibeae</taxon>
        <taxon>Corchorus</taxon>
    </lineage>
</organism>
<reference evidence="3" key="1">
    <citation type="submission" date="2013-09" db="EMBL/GenBank/DDBJ databases">
        <title>Corchorus olitorius genome sequencing.</title>
        <authorList>
            <person name="Alam M."/>
            <person name="Haque M.S."/>
            <person name="Islam M.S."/>
            <person name="Emdad E.M."/>
            <person name="Islam M.M."/>
            <person name="Ahmed B."/>
            <person name="Halim A."/>
            <person name="Hossen Q.M.M."/>
            <person name="Hossain M.Z."/>
            <person name="Ahmed R."/>
            <person name="Khan M.M."/>
            <person name="Islam R."/>
            <person name="Rashid M.M."/>
            <person name="Khan S.A."/>
            <person name="Rahman M.S."/>
            <person name="Alam M."/>
            <person name="Yahiya A.S."/>
            <person name="Khan M.S."/>
            <person name="Azam M.S."/>
            <person name="Haque T."/>
            <person name="Lashkar M.Z.H."/>
            <person name="Akhand A.I."/>
            <person name="Morshed G."/>
            <person name="Roy S."/>
            <person name="Uddin K.S."/>
            <person name="Rabeya T."/>
            <person name="Hossain A.S."/>
            <person name="Chowdhury A."/>
            <person name="Snigdha A.R."/>
            <person name="Mortoza M.S."/>
            <person name="Matin S.A."/>
            <person name="Hoque S.M.E."/>
            <person name="Islam M.K."/>
            <person name="Roy D.K."/>
            <person name="Haider R."/>
            <person name="Moosa M.M."/>
            <person name="Elias S.M."/>
            <person name="Hasan A.M."/>
            <person name="Jahan S."/>
            <person name="Shafiuddin M."/>
            <person name="Mahmood N."/>
            <person name="Shommy N.S."/>
        </authorList>
    </citation>
    <scope>NUCLEOTIDE SEQUENCE [LARGE SCALE GENOMIC DNA]</scope>
    <source>
        <strain evidence="3">cv. O-4</strain>
    </source>
</reference>
<accession>A0A1R3KTL3</accession>
<evidence type="ECO:0008006" key="4">
    <source>
        <dbReference type="Google" id="ProtNLM"/>
    </source>
</evidence>
<dbReference type="AlphaFoldDB" id="A0A1R3KTL3"/>
<evidence type="ECO:0000313" key="2">
    <source>
        <dbReference type="EMBL" id="OMP10444.1"/>
    </source>
</evidence>
<gene>
    <name evidence="2" type="ORF">COLO4_04508</name>
</gene>
<sequence length="113" mass="12473">MIRFMTRSTRLQLPPRIQRDSHLDPVLWVSGSTAPSRHASSAALLSLFRSAVCFLTTFPFLCFPLFTSAVFPSEPWFFEFSASATLVLPGLFVPPFLGLVVMSISLGLPLVLV</sequence>
<keyword evidence="1" id="KW-0812">Transmembrane</keyword>
<feature type="transmembrane region" description="Helical" evidence="1">
    <location>
        <begin position="47"/>
        <end position="71"/>
    </location>
</feature>